<keyword evidence="2" id="KW-1185">Reference proteome</keyword>
<gene>
    <name evidence="1" type="ORF">MILVUS5_LOCUS9389</name>
</gene>
<dbReference type="EMBL" id="CASHSV030000024">
    <property type="protein sequence ID" value="CAJ2639353.1"/>
    <property type="molecule type" value="Genomic_DNA"/>
</dbReference>
<evidence type="ECO:0000313" key="1">
    <source>
        <dbReference type="EMBL" id="CAJ2639353.1"/>
    </source>
</evidence>
<accession>A0ACB0J6M3</accession>
<protein>
    <submittedName>
        <fullName evidence="1">Uncharacterized protein</fullName>
    </submittedName>
</protein>
<reference evidence="1" key="1">
    <citation type="submission" date="2023-10" db="EMBL/GenBank/DDBJ databases">
        <authorList>
            <person name="Rodriguez Cubillos JULIANA M."/>
            <person name="De Vega J."/>
        </authorList>
    </citation>
    <scope>NUCLEOTIDE SEQUENCE</scope>
</reference>
<name>A0ACB0J6M3_TRIPR</name>
<organism evidence="1 2">
    <name type="scientific">Trifolium pratense</name>
    <name type="common">Red clover</name>
    <dbReference type="NCBI Taxonomy" id="57577"/>
    <lineage>
        <taxon>Eukaryota</taxon>
        <taxon>Viridiplantae</taxon>
        <taxon>Streptophyta</taxon>
        <taxon>Embryophyta</taxon>
        <taxon>Tracheophyta</taxon>
        <taxon>Spermatophyta</taxon>
        <taxon>Magnoliopsida</taxon>
        <taxon>eudicotyledons</taxon>
        <taxon>Gunneridae</taxon>
        <taxon>Pentapetalae</taxon>
        <taxon>rosids</taxon>
        <taxon>fabids</taxon>
        <taxon>Fabales</taxon>
        <taxon>Fabaceae</taxon>
        <taxon>Papilionoideae</taxon>
        <taxon>50 kb inversion clade</taxon>
        <taxon>NPAAA clade</taxon>
        <taxon>Hologalegina</taxon>
        <taxon>IRL clade</taxon>
        <taxon>Trifolieae</taxon>
        <taxon>Trifolium</taxon>
    </lineage>
</organism>
<proteinExistence type="predicted"/>
<comment type="caution">
    <text evidence="1">The sequence shown here is derived from an EMBL/GenBank/DDBJ whole genome shotgun (WGS) entry which is preliminary data.</text>
</comment>
<dbReference type="Proteomes" id="UP001177021">
    <property type="component" value="Unassembled WGS sequence"/>
</dbReference>
<sequence length="800" mass="92235">MEGELSCENPEVTNLDLETDELQDDVSDGSNMSSPEHDSNSNEYGSEHDAGSYTAEEDTVVIRDMADIKKISVENFHLTDISKYEFASLDVAYKFYCWFAKMSGFSVRKGHVIRNRERHVLQQTFLCSREGFRHSQGLNPEDRQRQQKNTTRCGCMAKCRVHIDIRSRRWYVTVFEFEHNHELLNGTMCGFLPAYRKMAQGDIDEIERNRTAGIRPYQVYGSMANASGGFHKVGFVKKDLYNQVGKQRKEVYSDTCRAVRYLRDLSTKDPLMFVTHSIDLERRLERLFWCDGESRKNYEIFGDVVAFDATYRKNKYNCPFVVFSGVNHHNQTIVFATGIVTRETEETYVWLLEQFLTAMNGKHPLSVITDGDLAMRNAIRRVFPTSHHRLCAWHLLRNASSNIGIPECMSHLKRCMLGDMEVDKFENLWSEMVEKFRLQDNNWVKDMYEKRKMWATAHIRGSFFAGIRTTSRCEALHSHIGQFLHSRINMTDFVQQFHRCLTFFRFREIEADFQSNYGEPVLQTSMRSIEKSAAKQFTKEIFLLFRSILKNAVLLRITGSVELSTGYIFNVSKYCGDGSEWYVTFCEEPIDFKCSCLRMESLGLPCDHILATMLYLDFDQLPECLVLPRWSKYAKDSIRDTYASGSLYWDAQPAARFSAIVQMCKVAAELVFNDLEEYNHIVDILGGEIRRLKIKRNDQSGDQSGELSPVLQTGIEEVDILNPDVVRTKGCGAMPNGTPSNHRSHRSCGVCRVVGHNKRSCPHVHTTPLGGDTQYSASESRHYYDDSYEFVGQSGYERQY</sequence>
<evidence type="ECO:0000313" key="2">
    <source>
        <dbReference type="Proteomes" id="UP001177021"/>
    </source>
</evidence>